<feature type="compositionally biased region" description="Basic and acidic residues" evidence="1">
    <location>
        <begin position="90"/>
        <end position="104"/>
    </location>
</feature>
<protein>
    <submittedName>
        <fullName evidence="2">Uncharacterized protein</fullName>
    </submittedName>
</protein>
<evidence type="ECO:0000313" key="2">
    <source>
        <dbReference type="EMBL" id="KAJ1198204.1"/>
    </source>
</evidence>
<gene>
    <name evidence="2" type="ORF">NDU88_002048</name>
</gene>
<name>A0AAV7VDN3_PLEWA</name>
<comment type="caution">
    <text evidence="2">The sequence shown here is derived from an EMBL/GenBank/DDBJ whole genome shotgun (WGS) entry which is preliminary data.</text>
</comment>
<dbReference type="AlphaFoldDB" id="A0AAV7VDN3"/>
<reference evidence="2" key="1">
    <citation type="journal article" date="2022" name="bioRxiv">
        <title>Sequencing and chromosome-scale assembly of the giantPleurodeles waltlgenome.</title>
        <authorList>
            <person name="Brown T."/>
            <person name="Elewa A."/>
            <person name="Iarovenko S."/>
            <person name="Subramanian E."/>
            <person name="Araus A.J."/>
            <person name="Petzold A."/>
            <person name="Susuki M."/>
            <person name="Suzuki K.-i.T."/>
            <person name="Hayashi T."/>
            <person name="Toyoda A."/>
            <person name="Oliveira C."/>
            <person name="Osipova E."/>
            <person name="Leigh N.D."/>
            <person name="Simon A."/>
            <person name="Yun M.H."/>
        </authorList>
    </citation>
    <scope>NUCLEOTIDE SEQUENCE</scope>
    <source>
        <strain evidence="2">20211129_DDA</strain>
        <tissue evidence="2">Liver</tissue>
    </source>
</reference>
<feature type="region of interest" description="Disordered" evidence="1">
    <location>
        <begin position="169"/>
        <end position="229"/>
    </location>
</feature>
<feature type="region of interest" description="Disordered" evidence="1">
    <location>
        <begin position="51"/>
        <end position="157"/>
    </location>
</feature>
<dbReference type="EMBL" id="JANPWB010000003">
    <property type="protein sequence ID" value="KAJ1198204.1"/>
    <property type="molecule type" value="Genomic_DNA"/>
</dbReference>
<accession>A0AAV7VDN3</accession>
<evidence type="ECO:0000313" key="3">
    <source>
        <dbReference type="Proteomes" id="UP001066276"/>
    </source>
</evidence>
<feature type="region of interest" description="Disordered" evidence="1">
    <location>
        <begin position="1"/>
        <end position="23"/>
    </location>
</feature>
<organism evidence="2 3">
    <name type="scientific">Pleurodeles waltl</name>
    <name type="common">Iberian ribbed newt</name>
    <dbReference type="NCBI Taxonomy" id="8319"/>
    <lineage>
        <taxon>Eukaryota</taxon>
        <taxon>Metazoa</taxon>
        <taxon>Chordata</taxon>
        <taxon>Craniata</taxon>
        <taxon>Vertebrata</taxon>
        <taxon>Euteleostomi</taxon>
        <taxon>Amphibia</taxon>
        <taxon>Batrachia</taxon>
        <taxon>Caudata</taxon>
        <taxon>Salamandroidea</taxon>
        <taxon>Salamandridae</taxon>
        <taxon>Pleurodelinae</taxon>
        <taxon>Pleurodeles</taxon>
    </lineage>
</organism>
<keyword evidence="3" id="KW-1185">Reference proteome</keyword>
<evidence type="ECO:0000256" key="1">
    <source>
        <dbReference type="SAM" id="MobiDB-lite"/>
    </source>
</evidence>
<dbReference type="Proteomes" id="UP001066276">
    <property type="component" value="Chromosome 2_1"/>
</dbReference>
<sequence length="229" mass="24595">MEDSSQARVRGGEAAPPRSIAPPVVQAVKINIPNSESGMAKQRLLGRAAHACSPAAGSWTQKNAHLPPQYRWRSGRFPRAGAGDNSSSEEGARDKAPGERRLRPVSDSPSGTKDTEKDTLSCLSAKTARLRGQVRLRESGDQVQRQSHPVGPKMLKNAHGCISAKAAQLRGRAGRRGPGRQSILSPHVQGSKASTHPQKPCPSQEDQGRSVVEGGAPEGRRRIRTYIKK</sequence>
<proteinExistence type="predicted"/>